<feature type="transmembrane region" description="Helical" evidence="14">
    <location>
        <begin position="142"/>
        <end position="162"/>
    </location>
</feature>
<dbReference type="OrthoDB" id="46988at2759"/>
<keyword evidence="5 14" id="KW-0444">Lipid biosynthesis</keyword>
<dbReference type="RefSeq" id="NP_985637.1">
    <property type="nucleotide sequence ID" value="NM_210991.2"/>
</dbReference>
<dbReference type="EMBL" id="AE016819">
    <property type="protein sequence ID" value="AAS53461.1"/>
    <property type="molecule type" value="Genomic_DNA"/>
</dbReference>
<evidence type="ECO:0000313" key="15">
    <source>
        <dbReference type="EMBL" id="AAS53461.1"/>
    </source>
</evidence>
<evidence type="ECO:0000256" key="6">
    <source>
        <dbReference type="ARBA" id="ARBA00022692"/>
    </source>
</evidence>
<dbReference type="EC" id="4.2.1.134" evidence="4 14"/>
<sequence>MATKTSFGTLALYNLFSALSWAYVLANVALVYPRIGQPRFYAATRGLVTVVQCGMLIEVFNAATGIVKTPVSTTVAQVLSRVLVVVCIFRYIPEAPNASDWPYITLLLAWSITEIVRYSYYFCNLVRSAGTPKWLTILRYNLFWVLYPLGVMSELLIIYSALPHAEARYGAWARLALVAAMLVYIPGFPMLYLHVIAQRRKVMKALRSTAAGAKKTT</sequence>
<feature type="transmembrane region" description="Helical" evidence="14">
    <location>
        <begin position="47"/>
        <end position="67"/>
    </location>
</feature>
<dbReference type="KEGG" id="ago:AGOS_AFR090W"/>
<comment type="similarity">
    <text evidence="3 14">Belongs to the very long-chain fatty acids dehydratase HACD family.</text>
</comment>
<feature type="transmembrane region" description="Helical" evidence="14">
    <location>
        <begin position="174"/>
        <end position="197"/>
    </location>
</feature>
<dbReference type="GO" id="GO:0030497">
    <property type="term" value="P:fatty acid elongation"/>
    <property type="evidence" value="ECO:0000318"/>
    <property type="project" value="GO_Central"/>
</dbReference>
<dbReference type="GeneID" id="4621880"/>
<reference evidence="15 16" key="1">
    <citation type="journal article" date="2004" name="Science">
        <title>The Ashbya gossypii genome as a tool for mapping the ancient Saccharomyces cerevisiae genome.</title>
        <authorList>
            <person name="Dietrich F.S."/>
            <person name="Voegeli S."/>
            <person name="Brachat S."/>
            <person name="Lerch A."/>
            <person name="Gates K."/>
            <person name="Steiner S."/>
            <person name="Mohr C."/>
            <person name="Pohlmann R."/>
            <person name="Luedi P."/>
            <person name="Choi S."/>
            <person name="Wing R.A."/>
            <person name="Flavier A."/>
            <person name="Gaffney T.D."/>
            <person name="Philippsen P."/>
        </authorList>
    </citation>
    <scope>NUCLEOTIDE SEQUENCE [LARGE SCALE GENOMIC DNA]</scope>
    <source>
        <strain evidence="16">ATCC 10895 / CBS 109.51 / FGSC 9923 / NRRL Y-1056</strain>
    </source>
</reference>
<evidence type="ECO:0000256" key="8">
    <source>
        <dbReference type="ARBA" id="ARBA00022989"/>
    </source>
</evidence>
<protein>
    <recommendedName>
        <fullName evidence="4 14">Very-long-chain (3R)-3-hydroxyacyl-CoA dehydratase</fullName>
        <ecNumber evidence="4 14">4.2.1.134</ecNumber>
    </recommendedName>
</protein>
<dbReference type="FunCoup" id="Q754Y4">
    <property type="interactions" value="558"/>
</dbReference>
<keyword evidence="8 14" id="KW-1133">Transmembrane helix</keyword>
<evidence type="ECO:0000256" key="4">
    <source>
        <dbReference type="ARBA" id="ARBA00013122"/>
    </source>
</evidence>
<dbReference type="PANTHER" id="PTHR11035:SF3">
    <property type="entry name" value="VERY-LONG-CHAIN (3R)-3-HYDROXYACYL-COA DEHYDRATASE"/>
    <property type="match status" value="1"/>
</dbReference>
<dbReference type="InParanoid" id="Q754Y4"/>
<dbReference type="OMA" id="WSYILWQ"/>
<dbReference type="STRING" id="284811.Q754Y4"/>
<dbReference type="GO" id="GO:0102158">
    <property type="term" value="F:very-long-chain (3R)-3-hydroxyacyl-CoA dehydratase activity"/>
    <property type="evidence" value="ECO:0007669"/>
    <property type="project" value="UniProtKB-EC"/>
</dbReference>
<evidence type="ECO:0000256" key="2">
    <source>
        <dbReference type="ARBA" id="ARBA00005194"/>
    </source>
</evidence>
<dbReference type="HOGENOM" id="CLU_034302_6_1_1"/>
<dbReference type="Pfam" id="PF04387">
    <property type="entry name" value="PTPLA"/>
    <property type="match status" value="1"/>
</dbReference>
<evidence type="ECO:0000256" key="5">
    <source>
        <dbReference type="ARBA" id="ARBA00022516"/>
    </source>
</evidence>
<keyword evidence="10 14" id="KW-0472">Membrane</keyword>
<comment type="function">
    <text evidence="14">Catalyzes the third of the four reactions of the long-chain fatty acids elongation cycle. This endoplasmic reticulum-bound enzymatic process, allows the addition of two carbons to the chain of long- and very long-chain fatty acids/VLCFAs per cycle. This enzyme catalyzes the dehydration of the 3-hydroxyacyl-CoA intermediate into trans-2,3-enoyl-CoA, within each cycle of fatty acid elongation. Thereby, it participates to the production of VLCFAs of different chain lengths that are involved in multiple biological processes as precursors of membrane lipids and lipid mediators.</text>
</comment>
<dbReference type="GO" id="GO:0018812">
    <property type="term" value="F:3-hydroxyacyl-CoA dehydratase activity"/>
    <property type="evidence" value="ECO:0000318"/>
    <property type="project" value="GO_Central"/>
</dbReference>
<dbReference type="UniPathway" id="UPA00094"/>
<gene>
    <name evidence="15" type="ORF">AGOS_AFR090W</name>
</gene>
<evidence type="ECO:0000256" key="10">
    <source>
        <dbReference type="ARBA" id="ARBA00023136"/>
    </source>
</evidence>
<dbReference type="AlphaFoldDB" id="Q754Y4"/>
<keyword evidence="6 14" id="KW-0812">Transmembrane</keyword>
<comment type="subcellular location">
    <subcellularLocation>
        <location evidence="14">Endoplasmic reticulum membrane</location>
        <topology evidence="14">Multi-pass membrane protein</topology>
    </subcellularLocation>
    <subcellularLocation>
        <location evidence="1">Membrane</location>
        <topology evidence="1">Multi-pass membrane protein</topology>
    </subcellularLocation>
</comment>
<dbReference type="eggNOG" id="KOG3187">
    <property type="taxonomic scope" value="Eukaryota"/>
</dbReference>
<organism evidence="15 16">
    <name type="scientific">Eremothecium gossypii (strain ATCC 10895 / CBS 109.51 / FGSC 9923 / NRRL Y-1056)</name>
    <name type="common">Yeast</name>
    <name type="synonym">Ashbya gossypii</name>
    <dbReference type="NCBI Taxonomy" id="284811"/>
    <lineage>
        <taxon>Eukaryota</taxon>
        <taxon>Fungi</taxon>
        <taxon>Dikarya</taxon>
        <taxon>Ascomycota</taxon>
        <taxon>Saccharomycotina</taxon>
        <taxon>Saccharomycetes</taxon>
        <taxon>Saccharomycetales</taxon>
        <taxon>Saccharomycetaceae</taxon>
        <taxon>Eremothecium</taxon>
    </lineage>
</organism>
<dbReference type="GO" id="GO:0030148">
    <property type="term" value="P:sphingolipid biosynthetic process"/>
    <property type="evidence" value="ECO:0000318"/>
    <property type="project" value="GO_Central"/>
</dbReference>
<name>Q754Y4_EREGS</name>
<reference evidence="16" key="2">
    <citation type="journal article" date="2013" name="G3 (Bethesda)">
        <title>Genomes of Ashbya fungi isolated from insects reveal four mating-type loci, numerous translocations, lack of transposons, and distinct gene duplications.</title>
        <authorList>
            <person name="Dietrich F.S."/>
            <person name="Voegeli S."/>
            <person name="Kuo S."/>
            <person name="Philippsen P."/>
        </authorList>
    </citation>
    <scope>GENOME REANNOTATION</scope>
    <source>
        <strain evidence="16">ATCC 10895 / CBS 109.51 / FGSC 9923 / NRRL Y-1056</strain>
    </source>
</reference>
<feature type="transmembrane region" description="Helical" evidence="14">
    <location>
        <begin position="104"/>
        <end position="121"/>
    </location>
</feature>
<comment type="catalytic activity">
    <reaction evidence="13 14">
        <text>a very-long-chain (3R)-3-hydroxyacyl-CoA = a very-long-chain (2E)-enoyl-CoA + H2O</text>
        <dbReference type="Rhea" id="RHEA:45812"/>
        <dbReference type="ChEBI" id="CHEBI:15377"/>
        <dbReference type="ChEBI" id="CHEBI:83728"/>
        <dbReference type="ChEBI" id="CHEBI:85440"/>
        <dbReference type="EC" id="4.2.1.134"/>
    </reaction>
</comment>
<proteinExistence type="inferred from homology"/>
<dbReference type="PANTHER" id="PTHR11035">
    <property type="entry name" value="VERY-LONG-CHAIN (3R)-3-HYDROXYACYL-COA DEHYDRATASE"/>
    <property type="match status" value="1"/>
</dbReference>
<evidence type="ECO:0000256" key="13">
    <source>
        <dbReference type="ARBA" id="ARBA00036671"/>
    </source>
</evidence>
<keyword evidence="7 14" id="KW-0276">Fatty acid metabolism</keyword>
<dbReference type="GO" id="GO:0042761">
    <property type="term" value="P:very long-chain fatty acid biosynthetic process"/>
    <property type="evidence" value="ECO:0000318"/>
    <property type="project" value="GO_Central"/>
</dbReference>
<keyword evidence="9 14" id="KW-0443">Lipid metabolism</keyword>
<keyword evidence="11 14" id="KW-0275">Fatty acid biosynthesis</keyword>
<feature type="transmembrane region" description="Helical" evidence="14">
    <location>
        <begin position="12"/>
        <end position="35"/>
    </location>
</feature>
<evidence type="ECO:0000313" key="16">
    <source>
        <dbReference type="Proteomes" id="UP000000591"/>
    </source>
</evidence>
<evidence type="ECO:0000256" key="1">
    <source>
        <dbReference type="ARBA" id="ARBA00004141"/>
    </source>
</evidence>
<keyword evidence="14" id="KW-0256">Endoplasmic reticulum</keyword>
<evidence type="ECO:0000256" key="12">
    <source>
        <dbReference type="ARBA" id="ARBA00023239"/>
    </source>
</evidence>
<evidence type="ECO:0000256" key="14">
    <source>
        <dbReference type="RuleBase" id="RU363109"/>
    </source>
</evidence>
<comment type="pathway">
    <text evidence="2 14">Lipid metabolism; fatty acid biosynthesis.</text>
</comment>
<accession>Q754Y4</accession>
<keyword evidence="12 14" id="KW-0456">Lyase</keyword>
<dbReference type="InterPro" id="IPR007482">
    <property type="entry name" value="Tyr_Pase-like_PTPLA"/>
</dbReference>
<dbReference type="GO" id="GO:0005789">
    <property type="term" value="C:endoplasmic reticulum membrane"/>
    <property type="evidence" value="ECO:0000318"/>
    <property type="project" value="GO_Central"/>
</dbReference>
<dbReference type="Proteomes" id="UP000000591">
    <property type="component" value="Chromosome VI"/>
</dbReference>
<evidence type="ECO:0000256" key="7">
    <source>
        <dbReference type="ARBA" id="ARBA00022832"/>
    </source>
</evidence>
<keyword evidence="16" id="KW-1185">Reference proteome</keyword>
<evidence type="ECO:0000256" key="9">
    <source>
        <dbReference type="ARBA" id="ARBA00023098"/>
    </source>
</evidence>
<evidence type="ECO:0000256" key="11">
    <source>
        <dbReference type="ARBA" id="ARBA00023160"/>
    </source>
</evidence>
<evidence type="ECO:0000256" key="3">
    <source>
        <dbReference type="ARBA" id="ARBA00007811"/>
    </source>
</evidence>